<dbReference type="EMBL" id="QGDD01000006">
    <property type="protein sequence ID" value="PWN02279.1"/>
    <property type="molecule type" value="Genomic_DNA"/>
</dbReference>
<name>A0A316TGG1_9ACTN</name>
<proteinExistence type="predicted"/>
<gene>
    <name evidence="1" type="ORF">DJ010_14265</name>
</gene>
<comment type="caution">
    <text evidence="1">The sequence shown here is derived from an EMBL/GenBank/DDBJ whole genome shotgun (WGS) entry which is preliminary data.</text>
</comment>
<accession>A0A316TGG1</accession>
<protein>
    <submittedName>
        <fullName evidence="1">Uncharacterized protein</fullName>
    </submittedName>
</protein>
<dbReference type="Proteomes" id="UP000245507">
    <property type="component" value="Unassembled WGS sequence"/>
</dbReference>
<organism evidence="1 2">
    <name type="scientific">Nocardioides silvaticus</name>
    <dbReference type="NCBI Taxonomy" id="2201891"/>
    <lineage>
        <taxon>Bacteria</taxon>
        <taxon>Bacillati</taxon>
        <taxon>Actinomycetota</taxon>
        <taxon>Actinomycetes</taxon>
        <taxon>Propionibacteriales</taxon>
        <taxon>Nocardioidaceae</taxon>
        <taxon>Nocardioides</taxon>
    </lineage>
</organism>
<evidence type="ECO:0000313" key="2">
    <source>
        <dbReference type="Proteomes" id="UP000245507"/>
    </source>
</evidence>
<dbReference type="RefSeq" id="WP_109694890.1">
    <property type="nucleotide sequence ID" value="NZ_QGDD01000006.1"/>
</dbReference>
<evidence type="ECO:0000313" key="1">
    <source>
        <dbReference type="EMBL" id="PWN02279.1"/>
    </source>
</evidence>
<reference evidence="1 2" key="1">
    <citation type="submission" date="2018-05" db="EMBL/GenBank/DDBJ databases">
        <title>Nocardioides silvaticus genome.</title>
        <authorList>
            <person name="Li C."/>
            <person name="Wang G."/>
        </authorList>
    </citation>
    <scope>NUCLEOTIDE SEQUENCE [LARGE SCALE GENOMIC DNA]</scope>
    <source>
        <strain evidence="1 2">CCTCC AB 2018079</strain>
    </source>
</reference>
<sequence length="218" mass="23868">MRVWAVGLVGLLVASAATGGYLIRSERDGDATSYDGPAPVVAVSPSYPVEPLDLLPDPDFPPLLASLPMRVEIVGSKPFDLRLEVPGEWIRTESSASEWKWHPPPGDVLNTYFLRVRLIGNQHGGVEGMVESRIEALADAQGVRDFHLESQDTDRFVANYVSEGHRRVTMETFVTQPGADVVFASIGLVGREVDRAGMTDLIRRISDSARVGPDYRNP</sequence>
<dbReference type="OrthoDB" id="3781992at2"/>
<dbReference type="AlphaFoldDB" id="A0A316TGG1"/>
<keyword evidence="2" id="KW-1185">Reference proteome</keyword>